<dbReference type="AlphaFoldDB" id="A0A0G0UCB9"/>
<reference evidence="1 2" key="1">
    <citation type="journal article" date="2015" name="Nature">
        <title>rRNA introns, odd ribosomes, and small enigmatic genomes across a large radiation of phyla.</title>
        <authorList>
            <person name="Brown C.T."/>
            <person name="Hug L.A."/>
            <person name="Thomas B.C."/>
            <person name="Sharon I."/>
            <person name="Castelle C.J."/>
            <person name="Singh A."/>
            <person name="Wilkins M.J."/>
            <person name="Williams K.H."/>
            <person name="Banfield J.F."/>
        </authorList>
    </citation>
    <scope>NUCLEOTIDE SEQUENCE [LARGE SCALE GENOMIC DNA]</scope>
</reference>
<comment type="caution">
    <text evidence="1">The sequence shown here is derived from an EMBL/GenBank/DDBJ whole genome shotgun (WGS) entry which is preliminary data.</text>
</comment>
<sequence>MAIHIRQGKARPLFLTEEISPAPEDFLINMRDASLRGKMFVKDTLPRIQSDNVSKAIGEQLQRVGPLVPGREAISHALRAGFLQGLKEKFVVDQKPWPRDLKLTLTSYIGTLFQGEMTEALLGLSLQDRGKLFNRFDWMELDQETWRTGYIGAMAVARVAHTFLLSGADVFLSPPRYDLFHSGDLLVTVPNKPFGLYLQIKSSVYEKEHHAIVLASLSELSDVNLLEFQTVLINLWKGFQKFQEQNNEDWKPVFIQLGNTYTPSHELNVKPVEKLIDMFLANLTSNQKNTLLEEG</sequence>
<gene>
    <name evidence="1" type="ORF">UU35_C0011G0037</name>
</gene>
<dbReference type="Proteomes" id="UP000034616">
    <property type="component" value="Unassembled WGS sequence"/>
</dbReference>
<protein>
    <submittedName>
        <fullName evidence="1">Uncharacterized protein</fullName>
    </submittedName>
</protein>
<evidence type="ECO:0000313" key="2">
    <source>
        <dbReference type="Proteomes" id="UP000034616"/>
    </source>
</evidence>
<evidence type="ECO:0000313" key="1">
    <source>
        <dbReference type="EMBL" id="KKR86584.1"/>
    </source>
</evidence>
<name>A0A0G0UCB9_9BACT</name>
<organism evidence="1 2">
    <name type="scientific">Candidatus Uhrbacteria bacterium GW2011_GWC2_41_11</name>
    <dbReference type="NCBI Taxonomy" id="1618985"/>
    <lineage>
        <taxon>Bacteria</taxon>
        <taxon>Candidatus Uhriibacteriota</taxon>
    </lineage>
</organism>
<accession>A0A0G0UCB9</accession>
<proteinExistence type="predicted"/>
<dbReference type="EMBL" id="LCAH01000011">
    <property type="protein sequence ID" value="KKR86584.1"/>
    <property type="molecule type" value="Genomic_DNA"/>
</dbReference>